<evidence type="ECO:0000313" key="2">
    <source>
        <dbReference type="EMBL" id="MDK4325716.1"/>
    </source>
</evidence>
<proteinExistence type="predicted"/>
<comment type="caution">
    <text evidence="2">The sequence shown here is derived from an EMBL/GenBank/DDBJ whole genome shotgun (WGS) entry which is preliminary data.</text>
</comment>
<accession>A0AAP4BUG0</accession>
<feature type="domain" description="tRNA nuclease CdiA C-terminal" evidence="1">
    <location>
        <begin position="6"/>
        <end position="56"/>
    </location>
</feature>
<evidence type="ECO:0000313" key="3">
    <source>
        <dbReference type="Proteomes" id="UP001226160"/>
    </source>
</evidence>
<dbReference type="EMBL" id="JASNVP010000003">
    <property type="protein sequence ID" value="MDK4325716.1"/>
    <property type="molecule type" value="Genomic_DNA"/>
</dbReference>
<gene>
    <name evidence="2" type="ORF">QPX54_04195</name>
</gene>
<reference evidence="2" key="1">
    <citation type="submission" date="2023-05" db="EMBL/GenBank/DDBJ databases">
        <title>Metabolic capabilities are highly conserved among human nasal-associated Corynebacterium species in pangenomic analyses.</title>
        <authorList>
            <person name="Tran T.H."/>
            <person name="Roberts A.Q."/>
            <person name="Escapa I.F."/>
            <person name="Gao W."/>
            <person name="Conlan S."/>
            <person name="Kong H."/>
            <person name="Segre J.A."/>
            <person name="Kelly M.S."/>
            <person name="Lemon K.P."/>
        </authorList>
    </citation>
    <scope>NUCLEOTIDE SEQUENCE</scope>
    <source>
        <strain evidence="2">KPL2654</strain>
    </source>
</reference>
<organism evidence="2 3">
    <name type="scientific">Corynebacterium propinquum</name>
    <dbReference type="NCBI Taxonomy" id="43769"/>
    <lineage>
        <taxon>Bacteria</taxon>
        <taxon>Bacillati</taxon>
        <taxon>Actinomycetota</taxon>
        <taxon>Actinomycetes</taxon>
        <taxon>Mycobacteriales</taxon>
        <taxon>Corynebacteriaceae</taxon>
        <taxon>Corynebacterium</taxon>
    </lineage>
</organism>
<dbReference type="AlphaFoldDB" id="A0AAP4BUG0"/>
<name>A0AAP4BUG0_9CORY</name>
<dbReference type="Proteomes" id="UP001226160">
    <property type="component" value="Unassembled WGS sequence"/>
</dbReference>
<dbReference type="InterPro" id="IPR040559">
    <property type="entry name" value="CdiA_C"/>
</dbReference>
<dbReference type="Pfam" id="PF18451">
    <property type="entry name" value="CdiA_C"/>
    <property type="match status" value="1"/>
</dbReference>
<evidence type="ECO:0000259" key="1">
    <source>
        <dbReference type="Pfam" id="PF18451"/>
    </source>
</evidence>
<dbReference type="RefSeq" id="WP_239211655.1">
    <property type="nucleotide sequence ID" value="NZ_CP091865.1"/>
</dbReference>
<protein>
    <recommendedName>
        <fullName evidence="1">tRNA nuclease CdiA C-terminal domain-containing protein</fullName>
    </recommendedName>
</protein>
<dbReference type="Gene3D" id="3.40.1350.120">
    <property type="match status" value="1"/>
</dbReference>
<sequence length="65" mass="7642">MGHFIQLLRDAKNQSSNVIVDLQRTEMAMDKALDQVDQPLQRYDELEQVTVISQDKQEVVRRRVD</sequence>